<evidence type="ECO:0000313" key="1">
    <source>
        <dbReference type="EMBL" id="RGS18021.1"/>
    </source>
</evidence>
<dbReference type="Proteomes" id="UP000283872">
    <property type="component" value="Unassembled WGS sequence"/>
</dbReference>
<evidence type="ECO:0000313" key="2">
    <source>
        <dbReference type="Proteomes" id="UP000283872"/>
    </source>
</evidence>
<protein>
    <submittedName>
        <fullName evidence="1">Uncharacterized protein</fullName>
    </submittedName>
</protein>
<comment type="caution">
    <text evidence="1">The sequence shown here is derived from an EMBL/GenBank/DDBJ whole genome shotgun (WGS) entry which is preliminary data.</text>
</comment>
<organism evidence="1 2">
    <name type="scientific">Segatella copri</name>
    <dbReference type="NCBI Taxonomy" id="165179"/>
    <lineage>
        <taxon>Bacteria</taxon>
        <taxon>Pseudomonadati</taxon>
        <taxon>Bacteroidota</taxon>
        <taxon>Bacteroidia</taxon>
        <taxon>Bacteroidales</taxon>
        <taxon>Prevotellaceae</taxon>
        <taxon>Segatella</taxon>
    </lineage>
</organism>
<proteinExistence type="predicted"/>
<accession>A0A412HHB4</accession>
<dbReference type="EMBL" id="QRVA01000006">
    <property type="protein sequence ID" value="RGS18021.1"/>
    <property type="molecule type" value="Genomic_DNA"/>
</dbReference>
<dbReference type="RefSeq" id="WP_118085687.1">
    <property type="nucleotide sequence ID" value="NZ_QRVA01000006.1"/>
</dbReference>
<sequence length="121" mass="14037">MARNKLELIDEGTMEVALSRIFGKNCASNISEEKQNYCGYVDGEVTEVVFLGTCIVIERKEQFAHTYKWSDTICNALMQTNGVKYRKEGWVSFNEQKDAYFDVDTRSIFIRFQTRQKQIAV</sequence>
<gene>
    <name evidence="1" type="ORF">DWY11_04355</name>
</gene>
<reference evidence="1 2" key="1">
    <citation type="submission" date="2018-08" db="EMBL/GenBank/DDBJ databases">
        <title>A genome reference for cultivated species of the human gut microbiota.</title>
        <authorList>
            <person name="Zou Y."/>
            <person name="Xue W."/>
            <person name="Luo G."/>
        </authorList>
    </citation>
    <scope>NUCLEOTIDE SEQUENCE [LARGE SCALE GENOMIC DNA]</scope>
    <source>
        <strain evidence="1 2">AF24-12</strain>
    </source>
</reference>
<name>A0A412HHB4_9BACT</name>
<dbReference type="AlphaFoldDB" id="A0A412HHB4"/>